<proteinExistence type="predicted"/>
<protein>
    <submittedName>
        <fullName evidence="2">Uncharacterized protein</fullName>
    </submittedName>
</protein>
<organism evidence="2 3">
    <name type="scientific">Paramecium primaurelia</name>
    <dbReference type="NCBI Taxonomy" id="5886"/>
    <lineage>
        <taxon>Eukaryota</taxon>
        <taxon>Sar</taxon>
        <taxon>Alveolata</taxon>
        <taxon>Ciliophora</taxon>
        <taxon>Intramacronucleata</taxon>
        <taxon>Oligohymenophorea</taxon>
        <taxon>Peniculida</taxon>
        <taxon>Parameciidae</taxon>
        <taxon>Paramecium</taxon>
    </lineage>
</organism>
<accession>A0A8S1JVP1</accession>
<evidence type="ECO:0000256" key="1">
    <source>
        <dbReference type="SAM" id="SignalP"/>
    </source>
</evidence>
<feature type="signal peptide" evidence="1">
    <location>
        <begin position="1"/>
        <end position="18"/>
    </location>
</feature>
<name>A0A8S1JVP1_PARPR</name>
<keyword evidence="1" id="KW-0732">Signal</keyword>
<dbReference type="Proteomes" id="UP000688137">
    <property type="component" value="Unassembled WGS sequence"/>
</dbReference>
<evidence type="ECO:0000313" key="2">
    <source>
        <dbReference type="EMBL" id="CAD8046924.1"/>
    </source>
</evidence>
<gene>
    <name evidence="2" type="ORF">PPRIM_AZ9-3.1.T0110170</name>
</gene>
<evidence type="ECO:0000313" key="3">
    <source>
        <dbReference type="Proteomes" id="UP000688137"/>
    </source>
</evidence>
<dbReference type="EMBL" id="CAJJDM010000008">
    <property type="protein sequence ID" value="CAD8046924.1"/>
    <property type="molecule type" value="Genomic_DNA"/>
</dbReference>
<comment type="caution">
    <text evidence="2">The sequence shown here is derived from an EMBL/GenBank/DDBJ whole genome shotgun (WGS) entry which is preliminary data.</text>
</comment>
<reference evidence="2" key="1">
    <citation type="submission" date="2021-01" db="EMBL/GenBank/DDBJ databases">
        <authorList>
            <consortium name="Genoscope - CEA"/>
            <person name="William W."/>
        </authorList>
    </citation>
    <scope>NUCLEOTIDE SEQUENCE</scope>
</reference>
<dbReference type="OMA" id="CVAPTCA"/>
<sequence length="236" mass="25270">MTHSNILILGMILVTLNGFSVDISGSDCSCDTFTTQLDCNSASSCEWSNSECVDIDCSTKTTILQCNVANSICAFTPSNECATFTSCSDYKYTDEATCLTIGCQADTKGTDGLYPCKAITSILKCSELTTETECTNHHCFWNSSAACVAPTCAQQTTATDCIAIRSDVVTTWQICNWTPATSTCTDATGLTQTNCAVLTRGSYYWNTDTSACEVCEGSSSYSQFITLGLALLMLII</sequence>
<dbReference type="AlphaFoldDB" id="A0A8S1JVP1"/>
<feature type="chain" id="PRO_5035757585" evidence="1">
    <location>
        <begin position="19"/>
        <end position="236"/>
    </location>
</feature>
<keyword evidence="3" id="KW-1185">Reference proteome</keyword>